<dbReference type="SUPFAM" id="SSF51735">
    <property type="entry name" value="NAD(P)-binding Rossmann-fold domains"/>
    <property type="match status" value="1"/>
</dbReference>
<dbReference type="InterPro" id="IPR036291">
    <property type="entry name" value="NAD(P)-bd_dom_sf"/>
</dbReference>
<protein>
    <recommendedName>
        <fullName evidence="3">Short-chain dehydrogenase</fullName>
    </recommendedName>
</protein>
<accession>A0A069PPA9</accession>
<evidence type="ECO:0000313" key="2">
    <source>
        <dbReference type="Proteomes" id="UP000027466"/>
    </source>
</evidence>
<dbReference type="RefSeq" id="WP_051672583.1">
    <property type="nucleotide sequence ID" value="NZ_CADFFX010000016.1"/>
</dbReference>
<gene>
    <name evidence="1" type="ORF">BG61_15965</name>
</gene>
<name>A0A069PPA9_9BURK</name>
<evidence type="ECO:0000313" key="1">
    <source>
        <dbReference type="EMBL" id="KDR41679.1"/>
    </source>
</evidence>
<dbReference type="Gene3D" id="3.40.50.720">
    <property type="entry name" value="NAD(P)-binding Rossmann-like Domain"/>
    <property type="match status" value="1"/>
</dbReference>
<dbReference type="STRING" id="60547.GCA_000751215_02673"/>
<evidence type="ECO:0008006" key="3">
    <source>
        <dbReference type="Google" id="ProtNLM"/>
    </source>
</evidence>
<keyword evidence="2" id="KW-1185">Reference proteome</keyword>
<dbReference type="EMBL" id="JFHC01000025">
    <property type="protein sequence ID" value="KDR41679.1"/>
    <property type="molecule type" value="Genomic_DNA"/>
</dbReference>
<comment type="caution">
    <text evidence="1">The sequence shown here is derived from an EMBL/GenBank/DDBJ whole genome shotgun (WGS) entry which is preliminary data.</text>
</comment>
<proteinExistence type="predicted"/>
<organism evidence="1 2">
    <name type="scientific">Caballeronia glathei</name>
    <dbReference type="NCBI Taxonomy" id="60547"/>
    <lineage>
        <taxon>Bacteria</taxon>
        <taxon>Pseudomonadati</taxon>
        <taxon>Pseudomonadota</taxon>
        <taxon>Betaproteobacteria</taxon>
        <taxon>Burkholderiales</taxon>
        <taxon>Burkholderiaceae</taxon>
        <taxon>Caballeronia</taxon>
    </lineage>
</organism>
<dbReference type="AlphaFoldDB" id="A0A069PPA9"/>
<sequence>MNNIVVVGATSTIAIAGVREWGAKGARFFLVARDQDRMEQAAVHGLNVDTLDDHPAMLAECAEQMDSIEIALVARGMLPDESVCQVAKYLRQRA</sequence>
<reference evidence="1 2" key="1">
    <citation type="submission" date="2014-03" db="EMBL/GenBank/DDBJ databases">
        <title>Draft Genome Sequences of Four Burkholderia Strains.</title>
        <authorList>
            <person name="Liu X.Y."/>
            <person name="Li C.X."/>
            <person name="Xu J.H."/>
        </authorList>
    </citation>
    <scope>NUCLEOTIDE SEQUENCE [LARGE SCALE GENOMIC DNA]</scope>
    <source>
        <strain evidence="1 2">DSM 50014</strain>
    </source>
</reference>
<dbReference type="Proteomes" id="UP000027466">
    <property type="component" value="Unassembled WGS sequence"/>
</dbReference>